<comment type="caution">
    <text evidence="2">The sequence shown here is derived from an EMBL/GenBank/DDBJ whole genome shotgun (WGS) entry which is preliminary data.</text>
</comment>
<dbReference type="OrthoDB" id="7861096at2"/>
<feature type="transmembrane region" description="Helical" evidence="1">
    <location>
        <begin position="83"/>
        <end position="102"/>
    </location>
</feature>
<keyword evidence="3" id="KW-1185">Reference proteome</keyword>
<evidence type="ECO:0000313" key="3">
    <source>
        <dbReference type="Proteomes" id="UP000027725"/>
    </source>
</evidence>
<keyword evidence="1" id="KW-1133">Transmembrane helix</keyword>
<feature type="transmembrane region" description="Helical" evidence="1">
    <location>
        <begin position="44"/>
        <end position="62"/>
    </location>
</feature>
<evidence type="ECO:0000256" key="1">
    <source>
        <dbReference type="SAM" id="Phobius"/>
    </source>
</evidence>
<dbReference type="STRING" id="1185766.SAMN05216224_102165"/>
<dbReference type="RefSeq" id="WP_038063975.1">
    <property type="nucleotide sequence ID" value="NZ_FOVB01000002.1"/>
</dbReference>
<keyword evidence="1" id="KW-0812">Transmembrane</keyword>
<keyword evidence="1" id="KW-0472">Membrane</keyword>
<gene>
    <name evidence="2" type="ORF">DL1_16335</name>
</gene>
<organism evidence="2 3">
    <name type="scientific">Thioclava dalianensis</name>
    <dbReference type="NCBI Taxonomy" id="1185766"/>
    <lineage>
        <taxon>Bacteria</taxon>
        <taxon>Pseudomonadati</taxon>
        <taxon>Pseudomonadota</taxon>
        <taxon>Alphaproteobacteria</taxon>
        <taxon>Rhodobacterales</taxon>
        <taxon>Paracoccaceae</taxon>
        <taxon>Thioclava</taxon>
    </lineage>
</organism>
<dbReference type="eggNOG" id="ENOG5034B8R">
    <property type="taxonomic scope" value="Bacteria"/>
</dbReference>
<evidence type="ECO:0000313" key="2">
    <source>
        <dbReference type="EMBL" id="KEP70716.1"/>
    </source>
</evidence>
<feature type="transmembrane region" description="Helical" evidence="1">
    <location>
        <begin position="12"/>
        <end position="32"/>
    </location>
</feature>
<dbReference type="AlphaFoldDB" id="A0A074TG92"/>
<name>A0A074TG92_9RHOB</name>
<reference evidence="2 3" key="1">
    <citation type="submission" date="2014-03" db="EMBL/GenBank/DDBJ databases">
        <title>The draft genome sequence of Thioclava dalianensis DLFJ1-1.</title>
        <authorList>
            <person name="Lai Q."/>
            <person name="Shao Z."/>
        </authorList>
    </citation>
    <scope>NUCLEOTIDE SEQUENCE [LARGE SCALE GENOMIC DNA]</scope>
    <source>
        <strain evidence="2 3">DLFJ1-1</strain>
    </source>
</reference>
<accession>A0A074TG92</accession>
<feature type="transmembrane region" description="Helical" evidence="1">
    <location>
        <begin position="108"/>
        <end position="129"/>
    </location>
</feature>
<dbReference type="Proteomes" id="UP000027725">
    <property type="component" value="Unassembled WGS sequence"/>
</dbReference>
<dbReference type="EMBL" id="JHEH01000005">
    <property type="protein sequence ID" value="KEP70716.1"/>
    <property type="molecule type" value="Genomic_DNA"/>
</dbReference>
<evidence type="ECO:0008006" key="4">
    <source>
        <dbReference type="Google" id="ProtNLM"/>
    </source>
</evidence>
<protein>
    <recommendedName>
        <fullName evidence="4">DUF2178 domain-containing protein</fullName>
    </recommendedName>
</protein>
<proteinExistence type="predicted"/>
<sequence length="134" mass="14718">MLSYSQFSMLRRIVLGLSGLVCLLYAVLALIMRNPAPISPWLPWMSGALGLFVIFAAARLAGPDQVRRAKDELFRHDAQTAQRVGFWVALSLYPIFAIPLSLDLIAWPVAFAAMGTLSAAAFLLSFVWCDMRGG</sequence>